<sequence length="119" mass="13808">MQKIDLYSGYEGYAEVILTEEMQPNKVLFKVQLLSFHFDEILSLIPLGQYDLDSVMNNYFKVAGWHDGKWECKRIQEFYDQLIAINNLVPLVYANAHEALKQICNSALQNSSKLFIVED</sequence>
<accession>A0ABV6L9U0</accession>
<dbReference type="RefSeq" id="WP_377024041.1">
    <property type="nucleotide sequence ID" value="NZ_JBHLTS010000024.1"/>
</dbReference>
<protein>
    <submittedName>
        <fullName evidence="1">Uncharacterized protein</fullName>
    </submittedName>
</protein>
<dbReference type="Proteomes" id="UP001589828">
    <property type="component" value="Unassembled WGS sequence"/>
</dbReference>
<comment type="caution">
    <text evidence="1">The sequence shown here is derived from an EMBL/GenBank/DDBJ whole genome shotgun (WGS) entry which is preliminary data.</text>
</comment>
<keyword evidence="2" id="KW-1185">Reference proteome</keyword>
<proteinExistence type="predicted"/>
<name>A0ABV6L9U0_9SPHI</name>
<dbReference type="EMBL" id="JBHLTS010000024">
    <property type="protein sequence ID" value="MFC0516245.1"/>
    <property type="molecule type" value="Genomic_DNA"/>
</dbReference>
<evidence type="ECO:0000313" key="2">
    <source>
        <dbReference type="Proteomes" id="UP001589828"/>
    </source>
</evidence>
<organism evidence="1 2">
    <name type="scientific">Mucilaginibacter angelicae</name>
    <dbReference type="NCBI Taxonomy" id="869718"/>
    <lineage>
        <taxon>Bacteria</taxon>
        <taxon>Pseudomonadati</taxon>
        <taxon>Bacteroidota</taxon>
        <taxon>Sphingobacteriia</taxon>
        <taxon>Sphingobacteriales</taxon>
        <taxon>Sphingobacteriaceae</taxon>
        <taxon>Mucilaginibacter</taxon>
    </lineage>
</organism>
<gene>
    <name evidence="1" type="ORF">ACFFGT_18630</name>
</gene>
<evidence type="ECO:0000313" key="1">
    <source>
        <dbReference type="EMBL" id="MFC0516245.1"/>
    </source>
</evidence>
<reference evidence="1 2" key="1">
    <citation type="submission" date="2024-09" db="EMBL/GenBank/DDBJ databases">
        <authorList>
            <person name="Sun Q."/>
            <person name="Mori K."/>
        </authorList>
    </citation>
    <scope>NUCLEOTIDE SEQUENCE [LARGE SCALE GENOMIC DNA]</scope>
    <source>
        <strain evidence="1 2">NCAIM B.02415</strain>
    </source>
</reference>